<keyword evidence="1" id="KW-0472">Membrane</keyword>
<sequence length="169" mass="17592">MPDSPTPSGFAGKPVSAPGAGQSEPSVAPLSALTWCAVAVGALTIVFALAAYSDVHTTSTLRISSETKEIQFALLREIIGWWVLFTAAYASLGVRLLRLGATTRPGEPRALYWTLVAVAGFHVVVSGWLLNGAWGNWMDVVSFLLPALVLGVLASAGTRAALLGSADRG</sequence>
<dbReference type="AlphaFoldDB" id="A0A840WXX9"/>
<feature type="transmembrane region" description="Helical" evidence="1">
    <location>
        <begin position="32"/>
        <end position="52"/>
    </location>
</feature>
<reference evidence="2 3" key="1">
    <citation type="submission" date="2020-08" db="EMBL/GenBank/DDBJ databases">
        <title>Sequencing the genomes of 1000 actinobacteria strains.</title>
        <authorList>
            <person name="Klenk H.-P."/>
        </authorList>
    </citation>
    <scope>NUCLEOTIDE SEQUENCE [LARGE SCALE GENOMIC DNA]</scope>
    <source>
        <strain evidence="2 3">DSM 44598</strain>
    </source>
</reference>
<accession>A0A840WXX9</accession>
<dbReference type="RefSeq" id="WP_184369329.1">
    <property type="nucleotide sequence ID" value="NZ_BAAAKM010000049.1"/>
</dbReference>
<evidence type="ECO:0000256" key="1">
    <source>
        <dbReference type="SAM" id="Phobius"/>
    </source>
</evidence>
<dbReference type="Proteomes" id="UP000579647">
    <property type="component" value="Unassembled WGS sequence"/>
</dbReference>
<feature type="transmembrane region" description="Helical" evidence="1">
    <location>
        <begin position="110"/>
        <end position="131"/>
    </location>
</feature>
<proteinExistence type="predicted"/>
<protein>
    <submittedName>
        <fullName evidence="2">Uncharacterized protein</fullName>
    </submittedName>
</protein>
<evidence type="ECO:0000313" key="2">
    <source>
        <dbReference type="EMBL" id="MBB5495028.1"/>
    </source>
</evidence>
<dbReference type="EMBL" id="JACHDO010000001">
    <property type="protein sequence ID" value="MBB5495028.1"/>
    <property type="molecule type" value="Genomic_DNA"/>
</dbReference>
<keyword evidence="1" id="KW-0812">Transmembrane</keyword>
<organism evidence="2 3">
    <name type="scientific">Nocardiopsis metallicus</name>
    <dbReference type="NCBI Taxonomy" id="179819"/>
    <lineage>
        <taxon>Bacteria</taxon>
        <taxon>Bacillati</taxon>
        <taxon>Actinomycetota</taxon>
        <taxon>Actinomycetes</taxon>
        <taxon>Streptosporangiales</taxon>
        <taxon>Nocardiopsidaceae</taxon>
        <taxon>Nocardiopsis</taxon>
    </lineage>
</organism>
<evidence type="ECO:0000313" key="3">
    <source>
        <dbReference type="Proteomes" id="UP000579647"/>
    </source>
</evidence>
<keyword evidence="1" id="KW-1133">Transmembrane helix</keyword>
<feature type="transmembrane region" description="Helical" evidence="1">
    <location>
        <begin position="73"/>
        <end position="90"/>
    </location>
</feature>
<keyword evidence="3" id="KW-1185">Reference proteome</keyword>
<feature type="transmembrane region" description="Helical" evidence="1">
    <location>
        <begin position="143"/>
        <end position="162"/>
    </location>
</feature>
<comment type="caution">
    <text evidence="2">The sequence shown here is derived from an EMBL/GenBank/DDBJ whole genome shotgun (WGS) entry which is preliminary data.</text>
</comment>
<name>A0A840WXX9_9ACTN</name>
<gene>
    <name evidence="2" type="ORF">HNR07_006165</name>
</gene>